<organism evidence="3 4">
    <name type="scientific">Dictyostelium purpureum</name>
    <name type="common">Slime mold</name>
    <dbReference type="NCBI Taxonomy" id="5786"/>
    <lineage>
        <taxon>Eukaryota</taxon>
        <taxon>Amoebozoa</taxon>
        <taxon>Evosea</taxon>
        <taxon>Eumycetozoa</taxon>
        <taxon>Dictyostelia</taxon>
        <taxon>Dictyosteliales</taxon>
        <taxon>Dictyosteliaceae</taxon>
        <taxon>Dictyostelium</taxon>
    </lineage>
</organism>
<dbReference type="KEGG" id="dpp:DICPUDRAFT_151565"/>
<feature type="region of interest" description="Disordered" evidence="1">
    <location>
        <begin position="41"/>
        <end position="102"/>
    </location>
</feature>
<name>F0ZJ59_DICPU</name>
<dbReference type="SUPFAM" id="SSF50249">
    <property type="entry name" value="Nucleic acid-binding proteins"/>
    <property type="match status" value="1"/>
</dbReference>
<dbReference type="OMA" id="NRINIDH"/>
<proteinExistence type="predicted"/>
<dbReference type="GeneID" id="10500343"/>
<feature type="compositionally biased region" description="Basic and acidic residues" evidence="1">
    <location>
        <begin position="88"/>
        <end position="102"/>
    </location>
</feature>
<reference evidence="4" key="1">
    <citation type="journal article" date="2011" name="Genome Biol.">
        <title>Comparative genomics of the social amoebae Dictyostelium discoideum and Dictyostelium purpureum.</title>
        <authorList>
            <consortium name="US DOE Joint Genome Institute (JGI-PGF)"/>
            <person name="Sucgang R."/>
            <person name="Kuo A."/>
            <person name="Tian X."/>
            <person name="Salerno W."/>
            <person name="Parikh A."/>
            <person name="Feasley C.L."/>
            <person name="Dalin E."/>
            <person name="Tu H."/>
            <person name="Huang E."/>
            <person name="Barry K."/>
            <person name="Lindquist E."/>
            <person name="Shapiro H."/>
            <person name="Bruce D."/>
            <person name="Schmutz J."/>
            <person name="Salamov A."/>
            <person name="Fey P."/>
            <person name="Gaudet P."/>
            <person name="Anjard C."/>
            <person name="Babu M.M."/>
            <person name="Basu S."/>
            <person name="Bushmanova Y."/>
            <person name="van der Wel H."/>
            <person name="Katoh-Kurasawa M."/>
            <person name="Dinh C."/>
            <person name="Coutinho P.M."/>
            <person name="Saito T."/>
            <person name="Elias M."/>
            <person name="Schaap P."/>
            <person name="Kay R.R."/>
            <person name="Henrissat B."/>
            <person name="Eichinger L."/>
            <person name="Rivero F."/>
            <person name="Putnam N.H."/>
            <person name="West C.M."/>
            <person name="Loomis W.F."/>
            <person name="Chisholm R.L."/>
            <person name="Shaulsky G."/>
            <person name="Strassmann J.E."/>
            <person name="Queller D.C."/>
            <person name="Kuspa A."/>
            <person name="Grigoriev I.V."/>
        </authorList>
    </citation>
    <scope>NUCLEOTIDE SEQUENCE [LARGE SCALE GENOMIC DNA]</scope>
    <source>
        <strain evidence="4">QSDP1</strain>
    </source>
</reference>
<dbReference type="SMART" id="SM00955">
    <property type="entry name" value="RNB"/>
    <property type="match status" value="1"/>
</dbReference>
<dbReference type="Proteomes" id="UP000001064">
    <property type="component" value="Unassembled WGS sequence"/>
</dbReference>
<sequence>MLNINPVKNGFIKRLCNKNILSIRYYCSNTNSFLDSLDWDTETSNKPTDQRDNITTPNNIKINKKKINNSFSNIQWPTKDSLEQQSQPEKEDDRIDLHNIRLNGSDKGKSNYNFISTDTYKEFSSSSIQIIENNPMSKRKKRKIKNNINNSLSVNTDNNNIDINSKDKIDYNNSNIEVNVDSKIDNINNTNIDQNIFKSPKFFTPMLDQVIKCNERFKFILNPAKLEIYDVVLVYNRVHKRIYLDYISMIDVKNNKMILSENNEYSINEIILCFPLSPLRRNNHRFFNEFIESLSDFADISQQHVIINELKHRIEHIKHSVNREHLFGSFDSLFRELLVFLNDCFISECNSQFDAHSLFFEKYGFMSEKKDGIINGLKIIGDISDWADQYDVQVRSEIPISEGASLFYRNTYYKSKWGDILLYFYFVSSLEYFPFYQLSSPRNFCFRSTNDEIFSNIEMLNNIDQDNIERTKFFKYCISEIIINNPKDFKLNKYSDEIYQNEAIQYNIDEPFQLYISLLKKYYTETQCIERYNNYETKLIFSKLLEPIGITKSKEIKLFLSFLLAKFKNHQESPKNEITFINNPKIQIEKNIEDKINNRIEINEKSILLEQMDSSITLGEINPEDESISLNINIPDFTDLIPETSSIDTWCMLKSLNFEKDSGEVCKMIPEDIYDEIKIKQEDENKPCISIFITFSKAGEIINYSVSPSILKNVQLLTDSSINNIIKNEMVDDVDSITQQENELIKKLISFSKVMNCKTKYSLSKLSANNIKDVVKELSNHVIARYASENNIEIPYWNYVKDVQISNSTSKNIKIITSEKPSEIESLKKGSKYKNQNIYLTPNSNIISPLTNYIDLFVLRIIKNHLVSKQEQQEQQQSNNQNETSSSSSSPSPSFSKEYVRNIIIPYLNFKYLDNKI</sequence>
<dbReference type="AlphaFoldDB" id="F0ZJ59"/>
<dbReference type="InterPro" id="IPR012340">
    <property type="entry name" value="NA-bd_OB-fold"/>
</dbReference>
<dbReference type="VEuPathDB" id="AmoebaDB:DICPUDRAFT_151565"/>
<protein>
    <recommendedName>
        <fullName evidence="2">RNB domain-containing protein</fullName>
    </recommendedName>
</protein>
<dbReference type="InParanoid" id="F0ZJ59"/>
<dbReference type="FunCoup" id="F0ZJ59">
    <property type="interactions" value="755"/>
</dbReference>
<dbReference type="Pfam" id="PF00773">
    <property type="entry name" value="RNB"/>
    <property type="match status" value="1"/>
</dbReference>
<dbReference type="EMBL" id="GL871040">
    <property type="protein sequence ID" value="EGC36020.1"/>
    <property type="molecule type" value="Genomic_DNA"/>
</dbReference>
<feature type="region of interest" description="Disordered" evidence="1">
    <location>
        <begin position="870"/>
        <end position="895"/>
    </location>
</feature>
<evidence type="ECO:0000259" key="2">
    <source>
        <dbReference type="SMART" id="SM00955"/>
    </source>
</evidence>
<gene>
    <name evidence="3" type="ORF">DICPUDRAFT_151565</name>
</gene>
<dbReference type="RefSeq" id="XP_003287458.1">
    <property type="nucleotide sequence ID" value="XM_003287410.1"/>
</dbReference>
<dbReference type="GO" id="GO:0003723">
    <property type="term" value="F:RNA binding"/>
    <property type="evidence" value="ECO:0007669"/>
    <property type="project" value="InterPro"/>
</dbReference>
<dbReference type="GO" id="GO:0004540">
    <property type="term" value="F:RNA nuclease activity"/>
    <property type="evidence" value="ECO:0007669"/>
    <property type="project" value="InterPro"/>
</dbReference>
<feature type="compositionally biased region" description="Polar residues" evidence="1">
    <location>
        <begin position="70"/>
        <end position="87"/>
    </location>
</feature>
<accession>F0ZJ59</accession>
<feature type="domain" description="RNB" evidence="2">
    <location>
        <begin position="599"/>
        <end position="868"/>
    </location>
</feature>
<keyword evidence="4" id="KW-1185">Reference proteome</keyword>
<dbReference type="eggNOG" id="ENOG502RIB5">
    <property type="taxonomic scope" value="Eukaryota"/>
</dbReference>
<evidence type="ECO:0000313" key="4">
    <source>
        <dbReference type="Proteomes" id="UP000001064"/>
    </source>
</evidence>
<dbReference type="InterPro" id="IPR001900">
    <property type="entry name" value="RNase_II/R"/>
</dbReference>
<evidence type="ECO:0000256" key="1">
    <source>
        <dbReference type="SAM" id="MobiDB-lite"/>
    </source>
</evidence>
<evidence type="ECO:0000313" key="3">
    <source>
        <dbReference type="EMBL" id="EGC36020.1"/>
    </source>
</evidence>